<feature type="compositionally biased region" description="Basic and acidic residues" evidence="1">
    <location>
        <begin position="162"/>
        <end position="182"/>
    </location>
</feature>
<comment type="caution">
    <text evidence="2">The sequence shown here is derived from an EMBL/GenBank/DDBJ whole genome shotgun (WGS) entry which is preliminary data.</text>
</comment>
<name>A0ABW5INR9_9BACT</name>
<organism evidence="2 3">
    <name type="scientific">Pontibacter locisalis</name>
    <dbReference type="NCBI Taxonomy" id="1719035"/>
    <lineage>
        <taxon>Bacteria</taxon>
        <taxon>Pseudomonadati</taxon>
        <taxon>Bacteroidota</taxon>
        <taxon>Cytophagia</taxon>
        <taxon>Cytophagales</taxon>
        <taxon>Hymenobacteraceae</taxon>
        <taxon>Pontibacter</taxon>
    </lineage>
</organism>
<evidence type="ECO:0008006" key="4">
    <source>
        <dbReference type="Google" id="ProtNLM"/>
    </source>
</evidence>
<dbReference type="Proteomes" id="UP001597544">
    <property type="component" value="Unassembled WGS sequence"/>
</dbReference>
<dbReference type="EMBL" id="JBHULU010000020">
    <property type="protein sequence ID" value="MFD2514958.1"/>
    <property type="molecule type" value="Genomic_DNA"/>
</dbReference>
<feature type="region of interest" description="Disordered" evidence="1">
    <location>
        <begin position="202"/>
        <end position="221"/>
    </location>
</feature>
<feature type="compositionally biased region" description="Gly residues" evidence="1">
    <location>
        <begin position="136"/>
        <end position="145"/>
    </location>
</feature>
<keyword evidence="3" id="KW-1185">Reference proteome</keyword>
<dbReference type="RefSeq" id="WP_377508707.1">
    <property type="nucleotide sequence ID" value="NZ_JBHULU010000020.1"/>
</dbReference>
<sequence length="297" mass="35336">MERNEHNYDREFRNKLHHRDEDYGRDYDRSYNRSRSNENEPFENYRDRYSSQGNYYGMRDDDYEYRNVKSTNTRPSDYSSSNAGPMQDSQNRDYRSGSSSNYHYGDPNPYMGNSRNEGYESTRGTGWRSENDSGRGRGNYSGYGFGDSDRYSRQDNSYRYGGEGRRYSDFGRDEERTYDRNRSYNAGTEDSYYDRGDFKRKRHENDFGRDRDYSNRYYDGSYDDSDFRYKGEIKSVDRDRDDNYATGLYASNRSYVSDHNDSDGERTSSRQNRHHRSGPDYSANSRISSYGYDNFGI</sequence>
<evidence type="ECO:0000313" key="2">
    <source>
        <dbReference type="EMBL" id="MFD2514958.1"/>
    </source>
</evidence>
<feature type="compositionally biased region" description="Polar residues" evidence="1">
    <location>
        <begin position="68"/>
        <end position="89"/>
    </location>
</feature>
<feature type="region of interest" description="Disordered" evidence="1">
    <location>
        <begin position="243"/>
        <end position="287"/>
    </location>
</feature>
<proteinExistence type="predicted"/>
<evidence type="ECO:0000313" key="3">
    <source>
        <dbReference type="Proteomes" id="UP001597544"/>
    </source>
</evidence>
<feature type="region of interest" description="Disordered" evidence="1">
    <location>
        <begin position="1"/>
        <end position="194"/>
    </location>
</feature>
<evidence type="ECO:0000256" key="1">
    <source>
        <dbReference type="SAM" id="MobiDB-lite"/>
    </source>
</evidence>
<accession>A0ABW5INR9</accession>
<protein>
    <recommendedName>
        <fullName evidence="4">SWFGD domain-containing protein</fullName>
    </recommendedName>
</protein>
<feature type="compositionally biased region" description="Basic and acidic residues" evidence="1">
    <location>
        <begin position="202"/>
        <end position="214"/>
    </location>
</feature>
<feature type="compositionally biased region" description="Basic and acidic residues" evidence="1">
    <location>
        <begin position="256"/>
        <end position="268"/>
    </location>
</feature>
<feature type="compositionally biased region" description="Basic and acidic residues" evidence="1">
    <location>
        <begin position="1"/>
        <end position="49"/>
    </location>
</feature>
<reference evidence="3" key="1">
    <citation type="journal article" date="2019" name="Int. J. Syst. Evol. Microbiol.">
        <title>The Global Catalogue of Microorganisms (GCM) 10K type strain sequencing project: providing services to taxonomists for standard genome sequencing and annotation.</title>
        <authorList>
            <consortium name="The Broad Institute Genomics Platform"/>
            <consortium name="The Broad Institute Genome Sequencing Center for Infectious Disease"/>
            <person name="Wu L."/>
            <person name="Ma J."/>
        </authorList>
    </citation>
    <scope>NUCLEOTIDE SEQUENCE [LARGE SCALE GENOMIC DNA]</scope>
    <source>
        <strain evidence="3">KCTC 42498</strain>
    </source>
</reference>
<gene>
    <name evidence="2" type="ORF">ACFSRY_13860</name>
</gene>
<feature type="compositionally biased region" description="Basic and acidic residues" evidence="1">
    <location>
        <begin position="58"/>
        <end position="67"/>
    </location>
</feature>